<dbReference type="PANTHER" id="PTHR47718:SF3">
    <property type="entry name" value="PROTEIN FAR1-RELATED SEQUENCE 5-LIKE"/>
    <property type="match status" value="1"/>
</dbReference>
<reference evidence="2" key="1">
    <citation type="submission" date="2021-06" db="EMBL/GenBank/DDBJ databases">
        <authorList>
            <person name="Kallberg Y."/>
            <person name="Tangrot J."/>
            <person name="Rosling A."/>
        </authorList>
    </citation>
    <scope>NUCLEOTIDE SEQUENCE</scope>
    <source>
        <strain evidence="2">FL966</strain>
    </source>
</reference>
<evidence type="ECO:0000313" key="2">
    <source>
        <dbReference type="EMBL" id="CAG8839986.1"/>
    </source>
</evidence>
<proteinExistence type="predicted"/>
<dbReference type="AlphaFoldDB" id="A0A9N9KJ62"/>
<accession>A0A9N9KJ62</accession>
<dbReference type="PANTHER" id="PTHR47718">
    <property type="entry name" value="OS01G0519700 PROTEIN"/>
    <property type="match status" value="1"/>
</dbReference>
<protein>
    <submittedName>
        <fullName evidence="2">25095_t:CDS:1</fullName>
    </submittedName>
</protein>
<evidence type="ECO:0000259" key="1">
    <source>
        <dbReference type="Pfam" id="PF10551"/>
    </source>
</evidence>
<evidence type="ECO:0000313" key="3">
    <source>
        <dbReference type="Proteomes" id="UP000789759"/>
    </source>
</evidence>
<dbReference type="Pfam" id="PF10551">
    <property type="entry name" value="MULE"/>
    <property type="match status" value="1"/>
</dbReference>
<dbReference type="EMBL" id="CAJVQA010088851">
    <property type="protein sequence ID" value="CAG8839986.1"/>
    <property type="molecule type" value="Genomic_DNA"/>
</dbReference>
<feature type="non-terminal residue" evidence="2">
    <location>
        <position position="1"/>
    </location>
</feature>
<dbReference type="OrthoDB" id="2441011at2759"/>
<dbReference type="Proteomes" id="UP000789759">
    <property type="component" value="Unassembled WGS sequence"/>
</dbReference>
<organism evidence="2 3">
    <name type="scientific">Cetraspora pellucida</name>
    <dbReference type="NCBI Taxonomy" id="1433469"/>
    <lineage>
        <taxon>Eukaryota</taxon>
        <taxon>Fungi</taxon>
        <taxon>Fungi incertae sedis</taxon>
        <taxon>Mucoromycota</taxon>
        <taxon>Glomeromycotina</taxon>
        <taxon>Glomeromycetes</taxon>
        <taxon>Diversisporales</taxon>
        <taxon>Gigasporaceae</taxon>
        <taxon>Cetraspora</taxon>
    </lineage>
</organism>
<keyword evidence="3" id="KW-1185">Reference proteome</keyword>
<name>A0A9N9KJ62_9GLOM</name>
<gene>
    <name evidence="2" type="ORF">CPELLU_LOCUS21952</name>
</gene>
<dbReference type="InterPro" id="IPR018289">
    <property type="entry name" value="MULE_transposase_dom"/>
</dbReference>
<sequence>PYDNRLLGVFWMSPLQQQYLICYIDIVQTDNMCQTNWFNMYLTLLVVVDNNTRTWLVAQSLSDDETTESYEWFFECLINATHNISPAVLFSDAEPALISAVALKLPETHYFLCAFYIQENIRKNLRSKLGRNFDEFYKEFLHTRNSTFEEDFFR</sequence>
<comment type="caution">
    <text evidence="2">The sequence shown here is derived from an EMBL/GenBank/DDBJ whole genome shotgun (WGS) entry which is preliminary data.</text>
</comment>
<feature type="non-terminal residue" evidence="2">
    <location>
        <position position="154"/>
    </location>
</feature>
<feature type="domain" description="MULE transposase" evidence="1">
    <location>
        <begin position="27"/>
        <end position="120"/>
    </location>
</feature>